<keyword evidence="2 6" id="KW-0812">Transmembrane</keyword>
<evidence type="ECO:0000256" key="6">
    <source>
        <dbReference type="SAM" id="Phobius"/>
    </source>
</evidence>
<evidence type="ECO:0000256" key="5">
    <source>
        <dbReference type="SAM" id="MobiDB-lite"/>
    </source>
</evidence>
<feature type="transmembrane region" description="Helical" evidence="6">
    <location>
        <begin position="128"/>
        <end position="150"/>
    </location>
</feature>
<feature type="transmembrane region" description="Helical" evidence="6">
    <location>
        <begin position="43"/>
        <end position="68"/>
    </location>
</feature>
<evidence type="ECO:0000313" key="7">
    <source>
        <dbReference type="EMBL" id="OEH75146.1"/>
    </source>
</evidence>
<accession>A0A1D3CVB7</accession>
<feature type="compositionally biased region" description="Basic and acidic residues" evidence="5">
    <location>
        <begin position="423"/>
        <end position="434"/>
    </location>
</feature>
<dbReference type="VEuPathDB" id="ToxoDB:cyc_03866"/>
<evidence type="ECO:0000256" key="4">
    <source>
        <dbReference type="ARBA" id="ARBA00023136"/>
    </source>
</evidence>
<comment type="caution">
    <text evidence="7">The sequence shown here is derived from an EMBL/GenBank/DDBJ whole genome shotgun (WGS) entry which is preliminary data.</text>
</comment>
<feature type="transmembrane region" description="Helical" evidence="6">
    <location>
        <begin position="89"/>
        <end position="108"/>
    </location>
</feature>
<name>A0A1D3CVB7_9EIME</name>
<feature type="transmembrane region" description="Helical" evidence="6">
    <location>
        <begin position="304"/>
        <end position="326"/>
    </location>
</feature>
<keyword evidence="8" id="KW-1185">Reference proteome</keyword>
<organism evidence="7 8">
    <name type="scientific">Cyclospora cayetanensis</name>
    <dbReference type="NCBI Taxonomy" id="88456"/>
    <lineage>
        <taxon>Eukaryota</taxon>
        <taxon>Sar</taxon>
        <taxon>Alveolata</taxon>
        <taxon>Apicomplexa</taxon>
        <taxon>Conoidasida</taxon>
        <taxon>Coccidia</taxon>
        <taxon>Eucoccidiorida</taxon>
        <taxon>Eimeriorina</taxon>
        <taxon>Eimeriidae</taxon>
        <taxon>Cyclospora</taxon>
    </lineage>
</organism>
<reference evidence="7 8" key="1">
    <citation type="journal article" date="2016" name="BMC Genomics">
        <title>Comparative genomics reveals Cyclospora cayetanensis possesses coccidia-like metabolism and invasion components but unique surface antigens.</title>
        <authorList>
            <person name="Liu S."/>
            <person name="Wang L."/>
            <person name="Zheng H."/>
            <person name="Xu Z."/>
            <person name="Roellig D.M."/>
            <person name="Li N."/>
            <person name="Frace M.A."/>
            <person name="Tang K."/>
            <person name="Arrowood M.J."/>
            <person name="Moss D.M."/>
            <person name="Zhang L."/>
            <person name="Feng Y."/>
            <person name="Xiao L."/>
        </authorList>
    </citation>
    <scope>NUCLEOTIDE SEQUENCE [LARGE SCALE GENOMIC DNA]</scope>
    <source>
        <strain evidence="7 8">CHN_HEN01</strain>
    </source>
</reference>
<feature type="transmembrane region" description="Helical" evidence="6">
    <location>
        <begin position="346"/>
        <end position="364"/>
    </location>
</feature>
<dbReference type="PANTHER" id="PTHR31652:SF0">
    <property type="entry name" value="LIMR FAMILY PROTEIN DDB_G0283707-RELATED"/>
    <property type="match status" value="1"/>
</dbReference>
<dbReference type="EMBL" id="JROU02001814">
    <property type="protein sequence ID" value="OEH75146.1"/>
    <property type="molecule type" value="Genomic_DNA"/>
</dbReference>
<dbReference type="InterPro" id="IPR006876">
    <property type="entry name" value="LMBR1-like_membr_prot"/>
</dbReference>
<evidence type="ECO:0000256" key="1">
    <source>
        <dbReference type="ARBA" id="ARBA00004141"/>
    </source>
</evidence>
<dbReference type="AlphaFoldDB" id="A0A1D3CVB7"/>
<feature type="transmembrane region" description="Helical" evidence="6">
    <location>
        <begin position="255"/>
        <end position="275"/>
    </location>
</feature>
<protein>
    <submittedName>
        <fullName evidence="7">Lmbr1 family protein</fullName>
    </submittedName>
</protein>
<proteinExistence type="predicted"/>
<evidence type="ECO:0000256" key="3">
    <source>
        <dbReference type="ARBA" id="ARBA00022989"/>
    </source>
</evidence>
<dbReference type="Proteomes" id="UP000095192">
    <property type="component" value="Unassembled WGS sequence"/>
</dbReference>
<dbReference type="Pfam" id="PF04791">
    <property type="entry name" value="LMBR1"/>
    <property type="match status" value="2"/>
</dbReference>
<gene>
    <name evidence="7" type="ORF">cyc_03866</name>
</gene>
<feature type="transmembrane region" description="Helical" evidence="6">
    <location>
        <begin position="201"/>
        <end position="228"/>
    </location>
</feature>
<comment type="subcellular location">
    <subcellularLocation>
        <location evidence="1">Membrane</location>
        <topology evidence="1">Multi-pass membrane protein</topology>
    </subcellularLocation>
</comment>
<dbReference type="VEuPathDB" id="ToxoDB:LOC34620488"/>
<evidence type="ECO:0000313" key="8">
    <source>
        <dbReference type="Proteomes" id="UP000095192"/>
    </source>
</evidence>
<dbReference type="InParanoid" id="A0A1D3CVB7"/>
<dbReference type="PANTHER" id="PTHR31652">
    <property type="entry name" value="LIMR FAMILY PROTEIN DDB_G0283707-RELATED"/>
    <property type="match status" value="1"/>
</dbReference>
<keyword evidence="4 6" id="KW-0472">Membrane</keyword>
<keyword evidence="3 6" id="KW-1133">Transmembrane helix</keyword>
<feature type="region of interest" description="Disordered" evidence="5">
    <location>
        <begin position="388"/>
        <end position="449"/>
    </location>
</feature>
<evidence type="ECO:0000256" key="2">
    <source>
        <dbReference type="ARBA" id="ARBA00022692"/>
    </source>
</evidence>
<dbReference type="GO" id="GO:0016020">
    <property type="term" value="C:membrane"/>
    <property type="evidence" value="ECO:0007669"/>
    <property type="project" value="UniProtKB-SubCell"/>
</dbReference>
<sequence>MDWLLILFLIVYLLVCLLADLRLLYLFEHQDDSGLSAQEAVGKIAIIFGLQLVWLLVLGLPLDVYNIYSPLASPGATAGLDMRVYWRCAWWFMGLYLLFILPFAVFYYEADTDPRLSKAASPKPFRRALCLTVCSVITAALVVGVCFLLFRSIHLKLSGDLCNQVNAATSGVENWAVYVLEEEYRQLVKVMKEKGNYVLMAFVRLTLGCIGSCISALWILHVFFYFVIPRITQEQPSGFLAFVDWFLEFLATHKAALLGLVIYFLLVVYFLVCVLKGCFSVGMRMFCCFAIHPMRRDGTRLNSLLFNVGLLGISTCGAVLFSYNSFQRYARGTEAALCFGVQLRHLPFFGFLLSVLHAVIYWCCCGKRRQHKQQQQLTFAPIPPPLLRMGSSKAKQQQPLQQQEGPSGRRRIEFTEGPGAPRTYEREFGAEEKAYQTPKKKKWGLIEQD</sequence>